<proteinExistence type="predicted"/>
<dbReference type="EMBL" id="DS566017">
    <property type="status" value="NOT_ANNOTATED_CDS"/>
    <property type="molecule type" value="Genomic_DNA"/>
</dbReference>
<dbReference type="VEuPathDB" id="FungiDB:KRP23_3715"/>
<dbReference type="OMA" id="SSNWSDV"/>
<dbReference type="eggNOG" id="ENOG502RF8T">
    <property type="taxonomic scope" value="Eukaryota"/>
</dbReference>
<dbReference type="Proteomes" id="UP000005238">
    <property type="component" value="Unassembled WGS sequence"/>
</dbReference>
<keyword evidence="2" id="KW-1185">Reference proteome</keyword>
<organism evidence="1 2">
    <name type="scientific">Phytophthora ramorum</name>
    <name type="common">Sudden oak death agent</name>
    <dbReference type="NCBI Taxonomy" id="164328"/>
    <lineage>
        <taxon>Eukaryota</taxon>
        <taxon>Sar</taxon>
        <taxon>Stramenopiles</taxon>
        <taxon>Oomycota</taxon>
        <taxon>Peronosporomycetes</taxon>
        <taxon>Peronosporales</taxon>
        <taxon>Peronosporaceae</taxon>
        <taxon>Phytophthora</taxon>
    </lineage>
</organism>
<accession>H3GKJ1</accession>
<protein>
    <submittedName>
        <fullName evidence="1">Uncharacterized protein</fullName>
    </submittedName>
</protein>
<evidence type="ECO:0000313" key="1">
    <source>
        <dbReference type="EnsemblProtists" id="Phyra76787"/>
    </source>
</evidence>
<dbReference type="InParanoid" id="H3GKJ1"/>
<dbReference type="AlphaFoldDB" id="H3GKJ1"/>
<dbReference type="HOGENOM" id="CLU_143157_0_0_1"/>
<reference evidence="1" key="2">
    <citation type="submission" date="2015-06" db="UniProtKB">
        <authorList>
            <consortium name="EnsemblProtists"/>
        </authorList>
    </citation>
    <scope>IDENTIFICATION</scope>
    <source>
        <strain evidence="1">Pr102</strain>
    </source>
</reference>
<sequence length="157" mass="17638">MIQTKVTVQFSKINYISYLSRDTFICITFSSCSDWEPALSITWDDLPIKKYAMFYETDTCRIGGKYYHISDVGTEQGSHTFKTSQAIRSFMIGKDNDYSRRPSVIACSCCTAEERAILKETSTNVTIKLQNGSDGGLSSNWSDVLPTGSFFQEAARN</sequence>
<reference evidence="2" key="1">
    <citation type="journal article" date="2006" name="Science">
        <title>Phytophthora genome sequences uncover evolutionary origins and mechanisms of pathogenesis.</title>
        <authorList>
            <person name="Tyler B.M."/>
            <person name="Tripathy S."/>
            <person name="Zhang X."/>
            <person name="Dehal P."/>
            <person name="Jiang R.H."/>
            <person name="Aerts A."/>
            <person name="Arredondo F.D."/>
            <person name="Baxter L."/>
            <person name="Bensasson D."/>
            <person name="Beynon J.L."/>
            <person name="Chapman J."/>
            <person name="Damasceno C.M."/>
            <person name="Dorrance A.E."/>
            <person name="Dou D."/>
            <person name="Dickerman A.W."/>
            <person name="Dubchak I.L."/>
            <person name="Garbelotto M."/>
            <person name="Gijzen M."/>
            <person name="Gordon S.G."/>
            <person name="Govers F."/>
            <person name="Grunwald N.J."/>
            <person name="Huang W."/>
            <person name="Ivors K.L."/>
            <person name="Jones R.W."/>
            <person name="Kamoun S."/>
            <person name="Krampis K."/>
            <person name="Lamour K.H."/>
            <person name="Lee M.K."/>
            <person name="McDonald W.H."/>
            <person name="Medina M."/>
            <person name="Meijer H.J."/>
            <person name="Nordberg E.K."/>
            <person name="Maclean D.J."/>
            <person name="Ospina-Giraldo M.D."/>
            <person name="Morris P.F."/>
            <person name="Phuntumart V."/>
            <person name="Putnam N.H."/>
            <person name="Rash S."/>
            <person name="Rose J.K."/>
            <person name="Sakihama Y."/>
            <person name="Salamov A.A."/>
            <person name="Savidor A."/>
            <person name="Scheuring C.F."/>
            <person name="Smith B.M."/>
            <person name="Sobral B.W."/>
            <person name="Terry A."/>
            <person name="Torto-Alalibo T.A."/>
            <person name="Win J."/>
            <person name="Xu Z."/>
            <person name="Zhang H."/>
            <person name="Grigoriev I.V."/>
            <person name="Rokhsar D.S."/>
            <person name="Boore J.L."/>
        </authorList>
    </citation>
    <scope>NUCLEOTIDE SEQUENCE [LARGE SCALE GENOMIC DNA]</scope>
    <source>
        <strain evidence="2">Pr102</strain>
    </source>
</reference>
<dbReference type="VEuPathDB" id="FungiDB:KRP22_3046"/>
<name>H3GKJ1_PHYRM</name>
<evidence type="ECO:0000313" key="2">
    <source>
        <dbReference type="Proteomes" id="UP000005238"/>
    </source>
</evidence>
<dbReference type="EnsemblProtists" id="Phyra76787">
    <property type="protein sequence ID" value="Phyra76787"/>
    <property type="gene ID" value="Phyra76787"/>
</dbReference>